<feature type="transmembrane region" description="Helical" evidence="4">
    <location>
        <begin position="150"/>
        <end position="168"/>
    </location>
</feature>
<feature type="transmembrane region" description="Helical" evidence="4">
    <location>
        <begin position="90"/>
        <end position="110"/>
    </location>
</feature>
<dbReference type="InterPro" id="IPR036259">
    <property type="entry name" value="MFS_trans_sf"/>
</dbReference>
<evidence type="ECO:0000256" key="3">
    <source>
        <dbReference type="ARBA" id="ARBA00023136"/>
    </source>
</evidence>
<evidence type="ECO:0000256" key="4">
    <source>
        <dbReference type="SAM" id="Phobius"/>
    </source>
</evidence>
<dbReference type="RefSeq" id="WP_206254868.1">
    <property type="nucleotide sequence ID" value="NZ_CP071060.1"/>
</dbReference>
<gene>
    <name evidence="6" type="ORF">JY500_01800</name>
</gene>
<dbReference type="PANTHER" id="PTHR42910:SF1">
    <property type="entry name" value="MAJOR FACILITATOR SUPERFAMILY (MFS) PROFILE DOMAIN-CONTAINING PROTEIN"/>
    <property type="match status" value="1"/>
</dbReference>
<feature type="transmembrane region" description="Helical" evidence="4">
    <location>
        <begin position="174"/>
        <end position="193"/>
    </location>
</feature>
<dbReference type="SUPFAM" id="SSF103473">
    <property type="entry name" value="MFS general substrate transporter"/>
    <property type="match status" value="1"/>
</dbReference>
<feature type="transmembrane region" description="Helical" evidence="4">
    <location>
        <begin position="228"/>
        <end position="249"/>
    </location>
</feature>
<sequence length="402" mass="41170">MNTQVLSTEKPLQNADTPLDAGLVFLLASAAGLSVASLYYNQPMLSTLAAEFHASPTVIGRIPTLTQLGYALGILLLAPLGDRFDRRTIILCKVALLALALLATAAAQSITQLGALSVVIGITASLAQDAVPAAAALAPESRRGKIVGSVMTGLLLGILLSRVASGLVTELFGWRALFMIAAGLVALLGIVAARRLPHFAPSTDLPYAALLGSLVTLSRRHADMRRAALAQGLLSAAFSAFWSTLAVMLHQPPFGYGSAIAGAFGLAGAIGALAAPVAGSLADRRGPEHVTRIGAVLVIISFAGFALLPHSLGMLIAGTLVFDLGVQASLIAHQSIVYGLEPGARSRLNALLIGAMFVGMAGGSALGSLALDLAGWRGLCAFAGSTALAALAVRLWPHRART</sequence>
<evidence type="ECO:0000313" key="7">
    <source>
        <dbReference type="Proteomes" id="UP000663570"/>
    </source>
</evidence>
<keyword evidence="1 4" id="KW-0812">Transmembrane</keyword>
<evidence type="ECO:0000256" key="1">
    <source>
        <dbReference type="ARBA" id="ARBA00022692"/>
    </source>
</evidence>
<feature type="transmembrane region" description="Helical" evidence="4">
    <location>
        <begin position="376"/>
        <end position="396"/>
    </location>
</feature>
<feature type="transmembrane region" description="Helical" evidence="4">
    <location>
        <begin position="314"/>
        <end position="338"/>
    </location>
</feature>
<name>A0ABX7M7M4_9RHOO</name>
<feature type="domain" description="Major facilitator superfamily (MFS) profile" evidence="5">
    <location>
        <begin position="20"/>
        <end position="401"/>
    </location>
</feature>
<feature type="transmembrane region" description="Helical" evidence="4">
    <location>
        <begin position="350"/>
        <end position="370"/>
    </location>
</feature>
<organism evidence="6 7">
    <name type="scientific">Niveibacterium microcysteis</name>
    <dbReference type="NCBI Taxonomy" id="2811415"/>
    <lineage>
        <taxon>Bacteria</taxon>
        <taxon>Pseudomonadati</taxon>
        <taxon>Pseudomonadota</taxon>
        <taxon>Betaproteobacteria</taxon>
        <taxon>Rhodocyclales</taxon>
        <taxon>Rhodocyclaceae</taxon>
        <taxon>Niveibacterium</taxon>
    </lineage>
</organism>
<accession>A0ABX7M7M4</accession>
<protein>
    <submittedName>
        <fullName evidence="6">MFS transporter</fullName>
    </submittedName>
</protein>
<dbReference type="Gene3D" id="1.20.1250.20">
    <property type="entry name" value="MFS general substrate transporter like domains"/>
    <property type="match status" value="2"/>
</dbReference>
<keyword evidence="2 4" id="KW-1133">Transmembrane helix</keyword>
<evidence type="ECO:0000259" key="5">
    <source>
        <dbReference type="PROSITE" id="PS50850"/>
    </source>
</evidence>
<feature type="transmembrane region" description="Helical" evidence="4">
    <location>
        <begin position="255"/>
        <end position="278"/>
    </location>
</feature>
<proteinExistence type="predicted"/>
<evidence type="ECO:0000313" key="6">
    <source>
        <dbReference type="EMBL" id="QSI77414.1"/>
    </source>
</evidence>
<feature type="transmembrane region" description="Helical" evidence="4">
    <location>
        <begin position="116"/>
        <end position="138"/>
    </location>
</feature>
<keyword evidence="3 4" id="KW-0472">Membrane</keyword>
<evidence type="ECO:0000256" key="2">
    <source>
        <dbReference type="ARBA" id="ARBA00022989"/>
    </source>
</evidence>
<keyword evidence="7" id="KW-1185">Reference proteome</keyword>
<dbReference type="EMBL" id="CP071060">
    <property type="protein sequence ID" value="QSI77414.1"/>
    <property type="molecule type" value="Genomic_DNA"/>
</dbReference>
<dbReference type="InterPro" id="IPR011701">
    <property type="entry name" value="MFS"/>
</dbReference>
<feature type="transmembrane region" description="Helical" evidence="4">
    <location>
        <begin position="60"/>
        <end position="78"/>
    </location>
</feature>
<feature type="transmembrane region" description="Helical" evidence="4">
    <location>
        <begin position="21"/>
        <end position="40"/>
    </location>
</feature>
<dbReference type="PROSITE" id="PS50850">
    <property type="entry name" value="MFS"/>
    <property type="match status" value="1"/>
</dbReference>
<feature type="transmembrane region" description="Helical" evidence="4">
    <location>
        <begin position="290"/>
        <end position="308"/>
    </location>
</feature>
<dbReference type="PANTHER" id="PTHR42910">
    <property type="entry name" value="TRANSPORTER SCO4007-RELATED"/>
    <property type="match status" value="1"/>
</dbReference>
<reference evidence="6 7" key="1">
    <citation type="submission" date="2021-02" db="EMBL/GenBank/DDBJ databases">
        <title>Niveibacterium changnyeongensis HC41.</title>
        <authorList>
            <person name="Kang M."/>
        </authorList>
    </citation>
    <scope>NUCLEOTIDE SEQUENCE [LARGE SCALE GENOMIC DNA]</scope>
    <source>
        <strain evidence="6 7">HC41</strain>
    </source>
</reference>
<dbReference type="Pfam" id="PF07690">
    <property type="entry name" value="MFS_1"/>
    <property type="match status" value="1"/>
</dbReference>
<dbReference type="CDD" id="cd17324">
    <property type="entry name" value="MFS_NepI_like"/>
    <property type="match status" value="1"/>
</dbReference>
<dbReference type="Proteomes" id="UP000663570">
    <property type="component" value="Chromosome"/>
</dbReference>
<dbReference type="InterPro" id="IPR020846">
    <property type="entry name" value="MFS_dom"/>
</dbReference>